<comment type="catalytic activity">
    <reaction evidence="7">
        <text>Endonucleolytic cleavage of RNA, removing 5'-extranucleotides from tRNA precursor.</text>
        <dbReference type="EC" id="3.1.26.5"/>
    </reaction>
</comment>
<evidence type="ECO:0000313" key="11">
    <source>
        <dbReference type="Proteomes" id="UP000018679"/>
    </source>
</evidence>
<feature type="region of interest" description="Disordered" evidence="9">
    <location>
        <begin position="1"/>
        <end position="26"/>
    </location>
</feature>
<dbReference type="PANTHER" id="PTHR33992">
    <property type="entry name" value="RIBONUCLEASE P PROTEIN COMPONENT"/>
    <property type="match status" value="1"/>
</dbReference>
<proteinExistence type="inferred from homology"/>
<evidence type="ECO:0000313" key="10">
    <source>
        <dbReference type="EMBL" id="ETH32287.1"/>
    </source>
</evidence>
<dbReference type="HAMAP" id="MF_00227">
    <property type="entry name" value="RNase_P"/>
    <property type="match status" value="1"/>
</dbReference>
<dbReference type="GO" id="GO:0004526">
    <property type="term" value="F:ribonuclease P activity"/>
    <property type="evidence" value="ECO:0007669"/>
    <property type="project" value="UniProtKB-UniRule"/>
</dbReference>
<dbReference type="Pfam" id="PF00825">
    <property type="entry name" value="Ribonuclease_P"/>
    <property type="match status" value="1"/>
</dbReference>
<dbReference type="NCBIfam" id="NF000707">
    <property type="entry name" value="PRK00038.1"/>
    <property type="match status" value="1"/>
</dbReference>
<dbReference type="Gene3D" id="3.30.230.10">
    <property type="match status" value="1"/>
</dbReference>
<evidence type="ECO:0000256" key="8">
    <source>
        <dbReference type="NCBIfam" id="TIGR00188"/>
    </source>
</evidence>
<feature type="compositionally biased region" description="Low complexity" evidence="9">
    <location>
        <begin position="9"/>
        <end position="26"/>
    </location>
</feature>
<keyword evidence="6 7" id="KW-0694">RNA-binding</keyword>
<comment type="subunit">
    <text evidence="7">Consists of a catalytic RNA component (M1 or rnpB) and a protein subunit.</text>
</comment>
<dbReference type="SUPFAM" id="SSF54211">
    <property type="entry name" value="Ribosomal protein S5 domain 2-like"/>
    <property type="match status" value="1"/>
</dbReference>
<keyword evidence="5 7" id="KW-0378">Hydrolase</keyword>
<evidence type="ECO:0000256" key="4">
    <source>
        <dbReference type="ARBA" id="ARBA00022759"/>
    </source>
</evidence>
<dbReference type="EC" id="3.1.26.5" evidence="7 8"/>
<dbReference type="InterPro" id="IPR014721">
    <property type="entry name" value="Ribsml_uS5_D2-typ_fold_subgr"/>
</dbReference>
<accession>A0AAI9J3T5</accession>
<dbReference type="InterPro" id="IPR020568">
    <property type="entry name" value="Ribosomal_Su5_D2-typ_SF"/>
</dbReference>
<evidence type="ECO:0000256" key="7">
    <source>
        <dbReference type="HAMAP-Rule" id="MF_00227"/>
    </source>
</evidence>
<evidence type="ECO:0000256" key="5">
    <source>
        <dbReference type="ARBA" id="ARBA00022801"/>
    </source>
</evidence>
<keyword evidence="4 7" id="KW-0255">Endonuclease</keyword>
<name>A0AAI9J3T5_BORPT</name>
<dbReference type="GO" id="GO:0042781">
    <property type="term" value="F:3'-tRNA processing endoribonuclease activity"/>
    <property type="evidence" value="ECO:0007669"/>
    <property type="project" value="TreeGrafter"/>
</dbReference>
<evidence type="ECO:0000256" key="2">
    <source>
        <dbReference type="ARBA" id="ARBA00022694"/>
    </source>
</evidence>
<dbReference type="EMBL" id="AXSB02000007">
    <property type="protein sequence ID" value="ETH32287.1"/>
    <property type="molecule type" value="Genomic_DNA"/>
</dbReference>
<evidence type="ECO:0000256" key="6">
    <source>
        <dbReference type="ARBA" id="ARBA00022884"/>
    </source>
</evidence>
<dbReference type="PROSITE" id="PS00648">
    <property type="entry name" value="RIBONUCLEASE_P"/>
    <property type="match status" value="1"/>
</dbReference>
<dbReference type="GO" id="GO:0030677">
    <property type="term" value="C:ribonuclease P complex"/>
    <property type="evidence" value="ECO:0007669"/>
    <property type="project" value="TreeGrafter"/>
</dbReference>
<dbReference type="InterPro" id="IPR020539">
    <property type="entry name" value="RNase_P_CS"/>
</dbReference>
<dbReference type="PANTHER" id="PTHR33992:SF1">
    <property type="entry name" value="RIBONUCLEASE P PROTEIN COMPONENT"/>
    <property type="match status" value="1"/>
</dbReference>
<dbReference type="GO" id="GO:0001682">
    <property type="term" value="P:tRNA 5'-leader removal"/>
    <property type="evidence" value="ECO:0007669"/>
    <property type="project" value="UniProtKB-UniRule"/>
</dbReference>
<keyword evidence="2 7" id="KW-0819">tRNA processing</keyword>
<dbReference type="NCBIfam" id="TIGR00188">
    <property type="entry name" value="rnpA"/>
    <property type="match status" value="1"/>
</dbReference>
<keyword evidence="3 7" id="KW-0540">Nuclease</keyword>
<evidence type="ECO:0000256" key="3">
    <source>
        <dbReference type="ARBA" id="ARBA00022722"/>
    </source>
</evidence>
<dbReference type="GO" id="GO:0000049">
    <property type="term" value="F:tRNA binding"/>
    <property type="evidence" value="ECO:0007669"/>
    <property type="project" value="UniProtKB-UniRule"/>
</dbReference>
<evidence type="ECO:0000256" key="1">
    <source>
        <dbReference type="ARBA" id="ARBA00002663"/>
    </source>
</evidence>
<organism evidence="10 11">
    <name type="scientific">Bordetella pertussis CHLA-26</name>
    <dbReference type="NCBI Taxonomy" id="1331284"/>
    <lineage>
        <taxon>Bacteria</taxon>
        <taxon>Pseudomonadati</taxon>
        <taxon>Pseudomonadota</taxon>
        <taxon>Betaproteobacteria</taxon>
        <taxon>Burkholderiales</taxon>
        <taxon>Alcaligenaceae</taxon>
        <taxon>Bordetella</taxon>
    </lineage>
</organism>
<evidence type="ECO:0000256" key="9">
    <source>
        <dbReference type="SAM" id="MobiDB-lite"/>
    </source>
</evidence>
<gene>
    <name evidence="7" type="primary">rnpA</name>
    <name evidence="10" type="ORF">L566_0101</name>
</gene>
<comment type="caution">
    <text evidence="10">The sequence shown here is derived from an EMBL/GenBank/DDBJ whole genome shotgun (WGS) entry which is preliminary data.</text>
</comment>
<sequence length="148" mass="15848">MPGIGGLPVTGASPPAPSPVSVTSPMPRATLPAEARLHRPSEFAAALKGRRLARGAFFIVSASPCAPADDQPARARLGLVIAKRFAARAVTRNTLKRVIREAFRARRLALPAQDYVVRLHSKLTPASLTALKRSARAEVDAHFTRIAR</sequence>
<comment type="function">
    <text evidence="1 7">RNaseP catalyzes the removal of the 5'-leader sequence from pre-tRNA to produce the mature 5'-terminus. It can also cleave other RNA substrates such as 4.5S RNA. The protein component plays an auxiliary but essential role in vivo by binding to the 5'-leader sequence and broadening the substrate specificity of the ribozyme.</text>
</comment>
<dbReference type="AlphaFoldDB" id="A0AAI9J3T5"/>
<dbReference type="InterPro" id="IPR000100">
    <property type="entry name" value="RNase_P"/>
</dbReference>
<reference evidence="10 11" key="1">
    <citation type="journal article" date="2013" name="Genome Announc.">
        <title>Genome Sequences of 28 Bordetella pertussis U.S. Outbreak Strains Dating from 2010 to 2012.</title>
        <authorList>
            <person name="Harvill E.T."/>
            <person name="Goodfield L.L."/>
            <person name="Ivanov Y."/>
            <person name="Meyer J.A."/>
            <person name="Newth C."/>
            <person name="Cassiday P."/>
            <person name="Tondella M.L."/>
            <person name="Liao P."/>
            <person name="Zimmerman J."/>
            <person name="Meert K."/>
            <person name="Wessel D."/>
            <person name="Berger J."/>
            <person name="Dean J.M."/>
            <person name="Holubkov R."/>
            <person name="Burr J."/>
            <person name="Liu T."/>
            <person name="Brinkac L."/>
            <person name="Kim M."/>
            <person name="Losada L."/>
        </authorList>
    </citation>
    <scope>NUCLEOTIDE SEQUENCE [LARGE SCALE GENOMIC DNA]</scope>
    <source>
        <strain evidence="10 11">CHLA-26</strain>
    </source>
</reference>
<comment type="similarity">
    <text evidence="7">Belongs to the RnpA family.</text>
</comment>
<protein>
    <recommendedName>
        <fullName evidence="7 8">Ribonuclease P protein component</fullName>
        <shortName evidence="7">RNase P protein</shortName>
        <shortName evidence="7">RNaseP protein</shortName>
        <ecNumber evidence="7 8">3.1.26.5</ecNumber>
    </recommendedName>
    <alternativeName>
        <fullName evidence="7">Protein C5</fullName>
    </alternativeName>
</protein>
<dbReference type="Proteomes" id="UP000018679">
    <property type="component" value="Unassembled WGS sequence"/>
</dbReference>